<dbReference type="GeneID" id="84591275"/>
<evidence type="ECO:0000313" key="2">
    <source>
        <dbReference type="RefSeq" id="XP_059606133.1"/>
    </source>
</evidence>
<dbReference type="RefSeq" id="XP_059606133.1">
    <property type="nucleotide sequence ID" value="XM_059748232.1"/>
</dbReference>
<accession>A0AAJ8C045</accession>
<feature type="region of interest" description="Disordered" evidence="1">
    <location>
        <begin position="58"/>
        <end position="90"/>
    </location>
</feature>
<reference evidence="2" key="1">
    <citation type="submission" date="2025-02" db="EMBL/GenBank/DDBJ databases">
        <authorList>
            <consortium name="NCBI Genome Project"/>
        </authorList>
    </citation>
    <scope>NUCLEOTIDE SEQUENCE</scope>
</reference>
<sequence>MGEEGFSQAGRLNTYAWRWDVVTIDPKGKVGEPQSSPEAARRMEACFTTFPIFLDFPSQHHPPNNHHHASLSRSTERDHRLVTPVAAFAS</sequence>
<proteinExistence type="predicted"/>
<dbReference type="AlphaFoldDB" id="A0AAJ8C045"/>
<dbReference type="VEuPathDB" id="FungiDB:An07g01570"/>
<dbReference type="KEGG" id="ang:An07g01570"/>
<evidence type="ECO:0000256" key="1">
    <source>
        <dbReference type="SAM" id="MobiDB-lite"/>
    </source>
</evidence>
<gene>
    <name evidence="2" type="ORF">An07g01570</name>
</gene>
<reference evidence="2" key="2">
    <citation type="submission" date="2025-08" db="UniProtKB">
        <authorList>
            <consortium name="RefSeq"/>
        </authorList>
    </citation>
    <scope>IDENTIFICATION</scope>
</reference>
<protein>
    <submittedName>
        <fullName evidence="2">Uncharacterized protein</fullName>
    </submittedName>
</protein>
<organism evidence="2">
    <name type="scientific">Aspergillus niger</name>
    <dbReference type="NCBI Taxonomy" id="5061"/>
    <lineage>
        <taxon>Eukaryota</taxon>
        <taxon>Fungi</taxon>
        <taxon>Dikarya</taxon>
        <taxon>Ascomycota</taxon>
        <taxon>Pezizomycotina</taxon>
        <taxon>Eurotiomycetes</taxon>
        <taxon>Eurotiomycetidae</taxon>
        <taxon>Eurotiales</taxon>
        <taxon>Aspergillaceae</taxon>
        <taxon>Aspergillus</taxon>
        <taxon>Aspergillus subgen. Circumdati</taxon>
    </lineage>
</organism>
<name>A0AAJ8C045_ASPNG</name>